<dbReference type="InterPro" id="IPR050754">
    <property type="entry name" value="FKBP4/5/8-like"/>
</dbReference>
<dbReference type="EMBL" id="JAKOGI010000826">
    <property type="protein sequence ID" value="KAJ8430082.1"/>
    <property type="molecule type" value="Genomic_DNA"/>
</dbReference>
<comment type="caution">
    <text evidence="1">The sequence shown here is derived from an EMBL/GenBank/DDBJ whole genome shotgun (WGS) entry which is preliminary data.</text>
</comment>
<gene>
    <name evidence="1" type="ORF">Cgig2_008529</name>
</gene>
<dbReference type="PANTHER" id="PTHR46512">
    <property type="entry name" value="PEPTIDYLPROLYL ISOMERASE"/>
    <property type="match status" value="1"/>
</dbReference>
<dbReference type="PANTHER" id="PTHR46512:SF9">
    <property type="entry name" value="PEPTIDYLPROLYL ISOMERASE"/>
    <property type="match status" value="1"/>
</dbReference>
<protein>
    <submittedName>
        <fullName evidence="1">Uncharacterized protein</fullName>
    </submittedName>
</protein>
<accession>A0A9Q1JSJ0</accession>
<dbReference type="Proteomes" id="UP001153076">
    <property type="component" value="Unassembled WGS sequence"/>
</dbReference>
<dbReference type="Gene3D" id="1.10.150.160">
    <property type="match status" value="1"/>
</dbReference>
<sequence>MEVDDSRSVFEKSQLLNDEGNRLFRTQEHRQGITKYDKALQYLGVIVPETEEHAQLMEELGIALNLNLAAGLLKLSAYEEARNHCDLESLSKFAFRYDEELLLALKFDPSNDEVKQESLKVKQMCKPSCANSPIGQKENGIGFPIELDSSSVGAKLIDPWNLGNSSHLVCSPQMKLNNGKVVETNQGFESYFGTSERKRELDVLENRTTSLSERSCLDSN</sequence>
<dbReference type="AlphaFoldDB" id="A0A9Q1JSJ0"/>
<evidence type="ECO:0000313" key="1">
    <source>
        <dbReference type="EMBL" id="KAJ8430082.1"/>
    </source>
</evidence>
<dbReference type="OrthoDB" id="433738at2759"/>
<proteinExistence type="predicted"/>
<organism evidence="1 2">
    <name type="scientific">Carnegiea gigantea</name>
    <dbReference type="NCBI Taxonomy" id="171969"/>
    <lineage>
        <taxon>Eukaryota</taxon>
        <taxon>Viridiplantae</taxon>
        <taxon>Streptophyta</taxon>
        <taxon>Embryophyta</taxon>
        <taxon>Tracheophyta</taxon>
        <taxon>Spermatophyta</taxon>
        <taxon>Magnoliopsida</taxon>
        <taxon>eudicotyledons</taxon>
        <taxon>Gunneridae</taxon>
        <taxon>Pentapetalae</taxon>
        <taxon>Caryophyllales</taxon>
        <taxon>Cactineae</taxon>
        <taxon>Cactaceae</taxon>
        <taxon>Cactoideae</taxon>
        <taxon>Echinocereeae</taxon>
        <taxon>Carnegiea</taxon>
    </lineage>
</organism>
<reference evidence="1" key="1">
    <citation type="submission" date="2022-04" db="EMBL/GenBank/DDBJ databases">
        <title>Carnegiea gigantea Genome sequencing and assembly v2.</title>
        <authorList>
            <person name="Copetti D."/>
            <person name="Sanderson M.J."/>
            <person name="Burquez A."/>
            <person name="Wojciechowski M.F."/>
        </authorList>
    </citation>
    <scope>NUCLEOTIDE SEQUENCE</scope>
    <source>
        <strain evidence="1">SGP5-SGP5p</strain>
        <tissue evidence="1">Aerial part</tissue>
    </source>
</reference>
<name>A0A9Q1JSJ0_9CARY</name>
<evidence type="ECO:0000313" key="2">
    <source>
        <dbReference type="Proteomes" id="UP001153076"/>
    </source>
</evidence>
<keyword evidence="2" id="KW-1185">Reference proteome</keyword>
<dbReference type="SUPFAM" id="SSF48452">
    <property type="entry name" value="TPR-like"/>
    <property type="match status" value="1"/>
</dbReference>
<dbReference type="InterPro" id="IPR011990">
    <property type="entry name" value="TPR-like_helical_dom_sf"/>
</dbReference>